<comment type="caution">
    <text evidence="1">The sequence shown here is derived from an EMBL/GenBank/DDBJ whole genome shotgun (WGS) entry which is preliminary data.</text>
</comment>
<proteinExistence type="predicted"/>
<sequence length="77" mass="8346">MSEVEPFSTRLSAILDRVRWMANPEAAELWARGRSGPLSAAEKDQLIARIERALDEIGPGAPYSSPLAVSLPVEEAV</sequence>
<gene>
    <name evidence="1" type="ORF">KOF26_05165</name>
</gene>
<dbReference type="RefSeq" id="WP_216321151.1">
    <property type="nucleotide sequence ID" value="NZ_JAHKRT010000002.1"/>
</dbReference>
<organism evidence="1 2">
    <name type="scientific">Sphingomonas quercus</name>
    <dbReference type="NCBI Taxonomy" id="2842451"/>
    <lineage>
        <taxon>Bacteria</taxon>
        <taxon>Pseudomonadati</taxon>
        <taxon>Pseudomonadota</taxon>
        <taxon>Alphaproteobacteria</taxon>
        <taxon>Sphingomonadales</taxon>
        <taxon>Sphingomonadaceae</taxon>
        <taxon>Sphingomonas</taxon>
    </lineage>
</organism>
<evidence type="ECO:0000313" key="1">
    <source>
        <dbReference type="EMBL" id="MBU3077252.1"/>
    </source>
</evidence>
<keyword evidence="2" id="KW-1185">Reference proteome</keyword>
<protein>
    <submittedName>
        <fullName evidence="1">Uncharacterized protein</fullName>
    </submittedName>
</protein>
<name>A0ABS6BG33_9SPHN</name>
<reference evidence="1 2" key="1">
    <citation type="submission" date="2021-06" db="EMBL/GenBank/DDBJ databases">
        <title>Sphingomonas sp. XMGL2, whole genome shotgun sequencing project.</title>
        <authorList>
            <person name="Zhao G."/>
            <person name="Shen L."/>
        </authorList>
    </citation>
    <scope>NUCLEOTIDE SEQUENCE [LARGE SCALE GENOMIC DNA]</scope>
    <source>
        <strain evidence="1 2">XMGL2</strain>
    </source>
</reference>
<dbReference type="EMBL" id="JAHKRT010000002">
    <property type="protein sequence ID" value="MBU3077252.1"/>
    <property type="molecule type" value="Genomic_DNA"/>
</dbReference>
<dbReference type="Proteomes" id="UP000776276">
    <property type="component" value="Unassembled WGS sequence"/>
</dbReference>
<accession>A0ABS6BG33</accession>
<evidence type="ECO:0000313" key="2">
    <source>
        <dbReference type="Proteomes" id="UP000776276"/>
    </source>
</evidence>